<keyword evidence="3" id="KW-1185">Reference proteome</keyword>
<reference evidence="2 3" key="1">
    <citation type="submission" date="2014-07" db="EMBL/GenBank/DDBJ databases">
        <title>Tepidicaulis marinum gen. nov., sp. nov., a novel marine bacterium denitrifying nitrate to nitrous oxide strictly under microaerobic conditions.</title>
        <authorList>
            <person name="Takeuchi M."/>
            <person name="Yamagishi T."/>
            <person name="Kamagata Y."/>
            <person name="Oshima K."/>
            <person name="Hattori M."/>
            <person name="Katayama T."/>
            <person name="Hanada S."/>
            <person name="Tamaki H."/>
            <person name="Marumo K."/>
            <person name="Maeda H."/>
            <person name="Nedachi M."/>
            <person name="Iwasaki W."/>
            <person name="Suwa Y."/>
            <person name="Sakata S."/>
        </authorList>
    </citation>
    <scope>NUCLEOTIDE SEQUENCE [LARGE SCALE GENOMIC DNA]</scope>
    <source>
        <strain evidence="2 3">MA2</strain>
    </source>
</reference>
<proteinExistence type="predicted"/>
<evidence type="ECO:0000256" key="1">
    <source>
        <dbReference type="SAM" id="Phobius"/>
    </source>
</evidence>
<keyword evidence="1" id="KW-1133">Transmembrane helix</keyword>
<feature type="transmembrane region" description="Helical" evidence="1">
    <location>
        <begin position="87"/>
        <end position="107"/>
    </location>
</feature>
<evidence type="ECO:0000313" key="3">
    <source>
        <dbReference type="Proteomes" id="UP000028702"/>
    </source>
</evidence>
<feature type="transmembrane region" description="Helical" evidence="1">
    <location>
        <begin position="23"/>
        <end position="44"/>
    </location>
</feature>
<keyword evidence="1" id="KW-0472">Membrane</keyword>
<evidence type="ECO:0000313" key="2">
    <source>
        <dbReference type="EMBL" id="GAK44370.1"/>
    </source>
</evidence>
<dbReference type="Proteomes" id="UP000028702">
    <property type="component" value="Unassembled WGS sequence"/>
</dbReference>
<dbReference type="EMBL" id="BBIO01000003">
    <property type="protein sequence ID" value="GAK44370.1"/>
    <property type="molecule type" value="Genomic_DNA"/>
</dbReference>
<organism evidence="2 3">
    <name type="scientific">Tepidicaulis marinus</name>
    <dbReference type="NCBI Taxonomy" id="1333998"/>
    <lineage>
        <taxon>Bacteria</taxon>
        <taxon>Pseudomonadati</taxon>
        <taxon>Pseudomonadota</taxon>
        <taxon>Alphaproteobacteria</taxon>
        <taxon>Hyphomicrobiales</taxon>
        <taxon>Parvibaculaceae</taxon>
        <taxon>Tepidicaulis</taxon>
    </lineage>
</organism>
<feature type="transmembrane region" description="Helical" evidence="1">
    <location>
        <begin position="113"/>
        <end position="131"/>
    </location>
</feature>
<keyword evidence="1" id="KW-0812">Transmembrane</keyword>
<dbReference type="AlphaFoldDB" id="A0A081B8K2"/>
<dbReference type="RefSeq" id="WP_045443436.1">
    <property type="nucleotide sequence ID" value="NZ_BBIO01000003.1"/>
</dbReference>
<gene>
    <name evidence="2" type="ORF">M2A_0869</name>
</gene>
<protein>
    <submittedName>
        <fullName evidence="2">Conserved domain protein</fullName>
    </submittedName>
</protein>
<sequence length="148" mass="15311">MKLIDAWAGTAPFDMRSRLLRRVLLCNAGSSFLFAVLLLGAGSWTAGLIGAPEAGPLLQVLGGGLLVFALGVEWVATRQPLQPSHGWAVVALDISWVAGSAVLLPFLASHINLLGEAAIIAVALVVLGWALGQIRGLRQLEGTAPVGA</sequence>
<name>A0A081B8K2_9HYPH</name>
<accession>A0A081B8K2</accession>
<comment type="caution">
    <text evidence="2">The sequence shown here is derived from an EMBL/GenBank/DDBJ whole genome shotgun (WGS) entry which is preliminary data.</text>
</comment>
<feature type="transmembrane region" description="Helical" evidence="1">
    <location>
        <begin position="56"/>
        <end position="75"/>
    </location>
</feature>